<evidence type="ECO:0000256" key="1">
    <source>
        <dbReference type="SAM" id="MobiDB-lite"/>
    </source>
</evidence>
<gene>
    <name evidence="2" type="ORF">QCA50_007712</name>
</gene>
<proteinExistence type="predicted"/>
<feature type="compositionally biased region" description="Basic and acidic residues" evidence="1">
    <location>
        <begin position="352"/>
        <end position="362"/>
    </location>
</feature>
<sequence>MAAIVLPRQGILRNPSPSASPYSSPASLPGTPHLVPSYSSLSSSASSHSQSDSDNYCIASSSQPPTPNHRSSTFPPLNHNHQRPSTPPTHPKSRQGSMSSAVPSGNRRIRFAPLPDPRREVLVTDEGKELPFNAPVFLDDNENASTPLAHQQQHLITLSNSLGIDITNTAVSSATSGSTNLLFANTPNGIALISTSPPGSRAASINEKAGASIHTINSSNSTATVTLNTATDSTERTSGEWTVLTPHATSSKLPEQGESSAGEEFPTKEKSSHRWTKGIFSLLGGHRKGSLVDENGHHLGSKDSSNAEDSDDDRALSRTSSRRSMSSISRKRTDSKSSTRSRPSSAHGYGSRSKDDKPERNQLTRVQSRVDSAPPSSFGVPLGRSQSDTFAIHRLVPTSSTSSTKSKRKLSTSALLFASPTSTSLFSSKSKENPLSRSASLGTGYGSGLGGGLAPSGGVKMGPGGVRKGQLKMLNGRVYGARRVAPFANVRDEEPEFVEWGYGGMGSVNNSSQGVGADIWSKLQSANTSISGGPRSRGSSLTQTPTGSGESAQSGYIASAGSGRGGAEEDDDGSGLAWVRRRKKEREEKEKKDREGKEAKERADRGEVEEVKEPEDDTEKVLTEEPKSADTLDPSTSAAAPSTPTIDSTEPGHITTAVTLPPHHLHHSHSHSHHTYAHHGNNPHKRTISTSSVRSHHSHLSHKTIVPATPERRGSADTARGVPVMSGVPTPLGVSRELGHSEEDVVVLDDEHESAVQISKIQVPESNTVEEREREREEEQEQPSPSSESVSSSSASSVLDGEDGDAVVSSSVTEDDEEEEDEEDDFVADEAPRRTAVGASIEKISRHTDKAPSMSRTASVAGTPSAPTTPGATTTTPGVTTSTTTNPIAGTGGTSSVNEDS</sequence>
<feature type="compositionally biased region" description="Polar residues" evidence="1">
    <location>
        <begin position="541"/>
        <end position="556"/>
    </location>
</feature>
<evidence type="ECO:0000313" key="3">
    <source>
        <dbReference type="Proteomes" id="UP001385951"/>
    </source>
</evidence>
<feature type="compositionally biased region" description="Polar residues" evidence="1">
    <location>
        <begin position="58"/>
        <end position="75"/>
    </location>
</feature>
<protein>
    <submittedName>
        <fullName evidence="2">Uncharacterized protein</fullName>
    </submittedName>
</protein>
<dbReference type="EMBL" id="JASBNA010000009">
    <property type="protein sequence ID" value="KAK7689021.1"/>
    <property type="molecule type" value="Genomic_DNA"/>
</dbReference>
<reference evidence="2 3" key="1">
    <citation type="submission" date="2022-09" db="EMBL/GenBank/DDBJ databases">
        <authorList>
            <person name="Palmer J.M."/>
        </authorList>
    </citation>
    <scope>NUCLEOTIDE SEQUENCE [LARGE SCALE GENOMIC DNA]</scope>
    <source>
        <strain evidence="2 3">DSM 7382</strain>
    </source>
</reference>
<feature type="region of interest" description="Disordered" evidence="1">
    <location>
        <begin position="1"/>
        <end position="114"/>
    </location>
</feature>
<feature type="compositionally biased region" description="Low complexity" evidence="1">
    <location>
        <begin position="37"/>
        <end position="53"/>
    </location>
</feature>
<keyword evidence="3" id="KW-1185">Reference proteome</keyword>
<name>A0AAW0G8G9_9APHY</name>
<organism evidence="2 3">
    <name type="scientific">Cerrena zonata</name>
    <dbReference type="NCBI Taxonomy" id="2478898"/>
    <lineage>
        <taxon>Eukaryota</taxon>
        <taxon>Fungi</taxon>
        <taxon>Dikarya</taxon>
        <taxon>Basidiomycota</taxon>
        <taxon>Agaricomycotina</taxon>
        <taxon>Agaricomycetes</taxon>
        <taxon>Polyporales</taxon>
        <taxon>Cerrenaceae</taxon>
        <taxon>Cerrena</taxon>
    </lineage>
</organism>
<feature type="compositionally biased region" description="Polar residues" evidence="1">
    <location>
        <begin position="247"/>
        <end position="259"/>
    </location>
</feature>
<feature type="region of interest" description="Disordered" evidence="1">
    <location>
        <begin position="291"/>
        <end position="385"/>
    </location>
</feature>
<feature type="compositionally biased region" description="Basic and acidic residues" evidence="1">
    <location>
        <begin position="585"/>
        <end position="611"/>
    </location>
</feature>
<comment type="caution">
    <text evidence="2">The sequence shown here is derived from an EMBL/GenBank/DDBJ whole genome shotgun (WGS) entry which is preliminary data.</text>
</comment>
<dbReference type="Proteomes" id="UP001385951">
    <property type="component" value="Unassembled WGS sequence"/>
</dbReference>
<feature type="compositionally biased region" description="Low complexity" evidence="1">
    <location>
        <begin position="529"/>
        <end position="540"/>
    </location>
</feature>
<feature type="compositionally biased region" description="Basic and acidic residues" evidence="1">
    <location>
        <begin position="291"/>
        <end position="301"/>
    </location>
</feature>
<feature type="compositionally biased region" description="Low complexity" evidence="1">
    <location>
        <begin position="15"/>
        <end position="29"/>
    </location>
</feature>
<feature type="compositionally biased region" description="Basic and acidic residues" evidence="1">
    <location>
        <begin position="619"/>
        <end position="630"/>
    </location>
</feature>
<feature type="region of interest" description="Disordered" evidence="1">
    <location>
        <begin position="230"/>
        <end position="274"/>
    </location>
</feature>
<feature type="compositionally biased region" description="Acidic residues" evidence="1">
    <location>
        <begin position="813"/>
        <end position="828"/>
    </location>
</feature>
<feature type="compositionally biased region" description="Low complexity" evidence="1">
    <location>
        <begin position="857"/>
        <end position="885"/>
    </location>
</feature>
<feature type="compositionally biased region" description="Polar residues" evidence="1">
    <location>
        <begin position="94"/>
        <end position="103"/>
    </location>
</feature>
<feature type="compositionally biased region" description="Basic residues" evidence="1">
    <location>
        <begin position="663"/>
        <end position="687"/>
    </location>
</feature>
<accession>A0AAW0G8G9</accession>
<evidence type="ECO:0000313" key="2">
    <source>
        <dbReference type="EMBL" id="KAK7689021.1"/>
    </source>
</evidence>
<feature type="region of interest" description="Disordered" evidence="1">
    <location>
        <begin position="526"/>
        <end position="735"/>
    </location>
</feature>
<feature type="compositionally biased region" description="Low complexity" evidence="1">
    <location>
        <begin position="634"/>
        <end position="645"/>
    </location>
</feature>
<dbReference type="AlphaFoldDB" id="A0AAW0G8G9"/>
<feature type="compositionally biased region" description="Low complexity" evidence="1">
    <location>
        <begin position="317"/>
        <end position="328"/>
    </location>
</feature>
<feature type="compositionally biased region" description="Low complexity" evidence="1">
    <location>
        <begin position="782"/>
        <end position="798"/>
    </location>
</feature>
<feature type="region of interest" description="Disordered" evidence="1">
    <location>
        <begin position="752"/>
        <end position="901"/>
    </location>
</feature>